<dbReference type="AlphaFoldDB" id="H0EY69"/>
<dbReference type="Pfam" id="PF00378">
    <property type="entry name" value="ECH_1"/>
    <property type="match status" value="1"/>
</dbReference>
<dbReference type="HOGENOM" id="CLU_871697_0_0_1"/>
<accession>H0EY69</accession>
<protein>
    <submittedName>
        <fullName evidence="1">Putative enoyl-CoA hydratase, mitochondrial</fullName>
    </submittedName>
</protein>
<evidence type="ECO:0000313" key="1">
    <source>
        <dbReference type="EMBL" id="EHK96557.1"/>
    </source>
</evidence>
<dbReference type="InParanoid" id="H0EY69"/>
<dbReference type="GO" id="GO:0005739">
    <property type="term" value="C:mitochondrion"/>
    <property type="evidence" value="ECO:0007669"/>
    <property type="project" value="TreeGrafter"/>
</dbReference>
<reference evidence="1 2" key="1">
    <citation type="journal article" date="2012" name="Eukaryot. Cell">
        <title>Genome sequence of the fungus Glarea lozoyensis: the first genome sequence of a species from the Helotiaceae family.</title>
        <authorList>
            <person name="Youssar L."/>
            <person name="Gruening B.A."/>
            <person name="Erxleben A."/>
            <person name="Guenther S."/>
            <person name="Huettel W."/>
        </authorList>
    </citation>
    <scope>NUCLEOTIDE SEQUENCE [LARGE SCALE GENOMIC DNA]</scope>
    <source>
        <strain evidence="2">ATCC 74030 / MF5533</strain>
    </source>
</reference>
<dbReference type="EMBL" id="AGUE01000239">
    <property type="protein sequence ID" value="EHK96557.1"/>
    <property type="molecule type" value="Genomic_DNA"/>
</dbReference>
<dbReference type="GO" id="GO:0006635">
    <property type="term" value="P:fatty acid beta-oxidation"/>
    <property type="evidence" value="ECO:0007669"/>
    <property type="project" value="TreeGrafter"/>
</dbReference>
<dbReference type="InterPro" id="IPR001753">
    <property type="entry name" value="Enoyl-CoA_hydra/iso"/>
</dbReference>
<comment type="caution">
    <text evidence="1">The sequence shown here is derived from an EMBL/GenBank/DDBJ whole genome shotgun (WGS) entry which is preliminary data.</text>
</comment>
<dbReference type="PANTHER" id="PTHR11941:SF158">
    <property type="entry name" value="ENOYL-COA HYDRATASE (AFU_ORTHOLOGUE AFUA_2G10650)"/>
    <property type="match status" value="1"/>
</dbReference>
<dbReference type="SUPFAM" id="SSF52096">
    <property type="entry name" value="ClpP/crotonase"/>
    <property type="match status" value="1"/>
</dbReference>
<gene>
    <name evidence="1" type="ORF">M7I_7766</name>
</gene>
<dbReference type="Proteomes" id="UP000005446">
    <property type="component" value="Unassembled WGS sequence"/>
</dbReference>
<evidence type="ECO:0000313" key="2">
    <source>
        <dbReference type="Proteomes" id="UP000005446"/>
    </source>
</evidence>
<proteinExistence type="predicted"/>
<dbReference type="InterPro" id="IPR029045">
    <property type="entry name" value="ClpP/crotonase-like_dom_sf"/>
</dbReference>
<keyword evidence="2" id="KW-1185">Reference proteome</keyword>
<dbReference type="OrthoDB" id="2110578at2759"/>
<name>H0EY69_GLAL7</name>
<dbReference type="PANTHER" id="PTHR11941">
    <property type="entry name" value="ENOYL-COA HYDRATASE-RELATED"/>
    <property type="match status" value="1"/>
</dbReference>
<organism evidence="1 2">
    <name type="scientific">Glarea lozoyensis (strain ATCC 74030 / MF5533)</name>
    <dbReference type="NCBI Taxonomy" id="1104152"/>
    <lineage>
        <taxon>Eukaryota</taxon>
        <taxon>Fungi</taxon>
        <taxon>Dikarya</taxon>
        <taxon>Ascomycota</taxon>
        <taxon>Pezizomycotina</taxon>
        <taxon>Leotiomycetes</taxon>
        <taxon>Helotiales</taxon>
        <taxon>Helotiaceae</taxon>
        <taxon>Glarea</taxon>
    </lineage>
</organism>
<sequence>MALTGRRLSASEAKEWGLVNAVIPGSSEDLLKEALKVAETIASHSPDSIIVTREGLKIGWEGVGAEEGTQIWADTWYSKMNGGENMKEGICAMIGARIPHSFRSRGIPVPGIAPETTFNGTNVNLLRYFDAALLLVTHVWQYFGVLLNCSKQGIDPDFPAYKGNPSMYEVHKYMDLDPYEQGWFVDQLTQAAASIGFSAEDTTIWFNTMTGLFSSRCSPPTVVGGLPPALNAICTHSSCPVAEGGDCALYNGGKEAVAPGVANVTLAGNYTKMNGTAVAGNSSGGVMPTTAVQSGSVGNFGYNSILGSVVILIIGGIMV</sequence>
<dbReference type="Gene3D" id="3.90.226.10">
    <property type="entry name" value="2-enoyl-CoA Hydratase, Chain A, domain 1"/>
    <property type="match status" value="1"/>
</dbReference>